<name>A0A0L0EYC7_9EUKA</name>
<dbReference type="EMBL" id="KQ255001">
    <property type="protein sequence ID" value="KNC69435.1"/>
    <property type="molecule type" value="Genomic_DNA"/>
</dbReference>
<protein>
    <submittedName>
        <fullName evidence="1">Uncharacterized protein</fullName>
    </submittedName>
</protein>
<gene>
    <name evidence="1" type="ORF">SARC_18055</name>
</gene>
<dbReference type="Proteomes" id="UP000054560">
    <property type="component" value="Unassembled WGS sequence"/>
</dbReference>
<reference evidence="1 2" key="1">
    <citation type="submission" date="2011-02" db="EMBL/GenBank/DDBJ databases">
        <title>The Genome Sequence of Sphaeroforma arctica JP610.</title>
        <authorList>
            <consortium name="The Broad Institute Genome Sequencing Platform"/>
            <person name="Russ C."/>
            <person name="Cuomo C."/>
            <person name="Young S.K."/>
            <person name="Zeng Q."/>
            <person name="Gargeya S."/>
            <person name="Alvarado L."/>
            <person name="Berlin A."/>
            <person name="Chapman S.B."/>
            <person name="Chen Z."/>
            <person name="Freedman E."/>
            <person name="Gellesch M."/>
            <person name="Goldberg J."/>
            <person name="Griggs A."/>
            <person name="Gujja S."/>
            <person name="Heilman E."/>
            <person name="Heiman D."/>
            <person name="Howarth C."/>
            <person name="Mehta T."/>
            <person name="Neiman D."/>
            <person name="Pearson M."/>
            <person name="Roberts A."/>
            <person name="Saif S."/>
            <person name="Shea T."/>
            <person name="Shenoy N."/>
            <person name="Sisk P."/>
            <person name="Stolte C."/>
            <person name="Sykes S."/>
            <person name="White J."/>
            <person name="Yandava C."/>
            <person name="Burger G."/>
            <person name="Gray M.W."/>
            <person name="Holland P.W.H."/>
            <person name="King N."/>
            <person name="Lang F.B.F."/>
            <person name="Roger A.J."/>
            <person name="Ruiz-Trillo I."/>
            <person name="Haas B."/>
            <person name="Nusbaum C."/>
            <person name="Birren B."/>
        </authorList>
    </citation>
    <scope>NUCLEOTIDE SEQUENCE [LARGE SCALE GENOMIC DNA]</scope>
    <source>
        <strain evidence="1 2">JP610</strain>
    </source>
</reference>
<accession>A0A0L0EYC7</accession>
<proteinExistence type="predicted"/>
<dbReference type="GeneID" id="25918559"/>
<feature type="non-terminal residue" evidence="1">
    <location>
        <position position="1"/>
    </location>
</feature>
<evidence type="ECO:0000313" key="1">
    <source>
        <dbReference type="EMBL" id="KNC69435.1"/>
    </source>
</evidence>
<sequence length="53" mass="6001">VKVDGEVTDPSGEMIRELESQRERNIKREIVLAKQAGEPFGVEVIVFQVCTNR</sequence>
<dbReference type="AlphaFoldDB" id="A0A0L0EYC7"/>
<evidence type="ECO:0000313" key="2">
    <source>
        <dbReference type="Proteomes" id="UP000054560"/>
    </source>
</evidence>
<dbReference type="RefSeq" id="XP_014143337.1">
    <property type="nucleotide sequence ID" value="XM_014287862.1"/>
</dbReference>
<keyword evidence="2" id="KW-1185">Reference proteome</keyword>
<organism evidence="1 2">
    <name type="scientific">Sphaeroforma arctica JP610</name>
    <dbReference type="NCBI Taxonomy" id="667725"/>
    <lineage>
        <taxon>Eukaryota</taxon>
        <taxon>Ichthyosporea</taxon>
        <taxon>Ichthyophonida</taxon>
        <taxon>Sphaeroforma</taxon>
    </lineage>
</organism>